<feature type="signal peptide" evidence="1">
    <location>
        <begin position="1"/>
        <end position="25"/>
    </location>
</feature>
<organism evidence="2 3">
    <name type="scientific">Subtercola vilae</name>
    <dbReference type="NCBI Taxonomy" id="2056433"/>
    <lineage>
        <taxon>Bacteria</taxon>
        <taxon>Bacillati</taxon>
        <taxon>Actinomycetota</taxon>
        <taxon>Actinomycetes</taxon>
        <taxon>Micrococcales</taxon>
        <taxon>Microbacteriaceae</taxon>
        <taxon>Subtercola</taxon>
    </lineage>
</organism>
<dbReference type="Proteomes" id="UP000306192">
    <property type="component" value="Unassembled WGS sequence"/>
</dbReference>
<accession>A0A4T2BUL5</accession>
<protein>
    <recommendedName>
        <fullName evidence="4">Lipoprotein</fullName>
    </recommendedName>
</protein>
<keyword evidence="1" id="KW-0732">Signal</keyword>
<name>A0A4T2BUL5_9MICO</name>
<evidence type="ECO:0008006" key="4">
    <source>
        <dbReference type="Google" id="ProtNLM"/>
    </source>
</evidence>
<evidence type="ECO:0000256" key="1">
    <source>
        <dbReference type="SAM" id="SignalP"/>
    </source>
</evidence>
<evidence type="ECO:0000313" key="2">
    <source>
        <dbReference type="EMBL" id="TIH33476.1"/>
    </source>
</evidence>
<evidence type="ECO:0000313" key="3">
    <source>
        <dbReference type="Proteomes" id="UP000306192"/>
    </source>
</evidence>
<proteinExistence type="predicted"/>
<comment type="caution">
    <text evidence="2">The sequence shown here is derived from an EMBL/GenBank/DDBJ whole genome shotgun (WGS) entry which is preliminary data.</text>
</comment>
<reference evidence="2 3" key="1">
    <citation type="journal article" date="2019" name="Microorganisms">
        <title>Systematic Affiliation and Genome Analysis of Subtercola vilae DB165(T) with Particular Emphasis on Cold Adaptation of an Isolate from a High-Altitude Cold Volcano Lake.</title>
        <authorList>
            <person name="Villalobos A.S."/>
            <person name="Wiese J."/>
            <person name="Imhoff J.F."/>
            <person name="Dorador C."/>
            <person name="Keller A."/>
            <person name="Hentschel U."/>
        </authorList>
    </citation>
    <scope>NUCLEOTIDE SEQUENCE [LARGE SCALE GENOMIC DNA]</scope>
    <source>
        <strain evidence="2 3">DB165</strain>
    </source>
</reference>
<keyword evidence="3" id="KW-1185">Reference proteome</keyword>
<dbReference type="RefSeq" id="WP_136643081.1">
    <property type="nucleotide sequence ID" value="NZ_QYRT01000035.1"/>
</dbReference>
<gene>
    <name evidence="2" type="ORF">D4765_14870</name>
</gene>
<feature type="chain" id="PRO_5020991069" description="Lipoprotein" evidence="1">
    <location>
        <begin position="26"/>
        <end position="135"/>
    </location>
</feature>
<dbReference type="PROSITE" id="PS51257">
    <property type="entry name" value="PROKAR_LIPOPROTEIN"/>
    <property type="match status" value="1"/>
</dbReference>
<dbReference type="AlphaFoldDB" id="A0A4T2BUL5"/>
<dbReference type="EMBL" id="QYRT01000035">
    <property type="protein sequence ID" value="TIH33476.1"/>
    <property type="molecule type" value="Genomic_DNA"/>
</dbReference>
<sequence>MKRRVLITLPIVAASALMLSACGIADTISPPIQSALYETTADAAGASGSLVLPSFVEADATQIRLVTLDSRNAAIMTYAVPAVVATGEACTPDQMAKLPVMDQTWWPQALPDHGITCSGDWHLWAAGNQFYAWKS</sequence>
<dbReference type="OrthoDB" id="5120044at2"/>